<name>A0AB33ANP3_9STRE</name>
<evidence type="ECO:0000313" key="1">
    <source>
        <dbReference type="EMBL" id="AGS06158.1"/>
    </source>
</evidence>
<dbReference type="Proteomes" id="UP000015268">
    <property type="component" value="Chromosome"/>
</dbReference>
<keyword evidence="2" id="KW-1185">Reference proteome</keyword>
<evidence type="ECO:0000313" key="2">
    <source>
        <dbReference type="Proteomes" id="UP000015268"/>
    </source>
</evidence>
<reference evidence="1 2" key="1">
    <citation type="journal article" date="2013" name="BMC Microbiol.">
        <title>Dynamics of fecal microbial communities in children with diarrhea of unknown etiology and genomic analysis of associated Streptococcus lutetiensis.</title>
        <authorList>
            <person name="Jin D."/>
            <person name="Chen C."/>
            <person name="Li L."/>
            <person name="Lu S."/>
            <person name="Li Z."/>
            <person name="Zhou Z."/>
            <person name="Jing H."/>
            <person name="Xu Y."/>
            <person name="Du P."/>
            <person name="Wang H."/>
            <person name="Xiong Y."/>
            <person name="Zheng H."/>
            <person name="Bai X."/>
            <person name="Sun H."/>
            <person name="Wang L."/>
            <person name="Ye C."/>
            <person name="Gottschalk M."/>
            <person name="Xu J."/>
        </authorList>
    </citation>
    <scope>NUCLEOTIDE SEQUENCE [LARGE SCALE GENOMIC DNA]</scope>
    <source>
        <strain evidence="1 2">033</strain>
    </source>
</reference>
<protein>
    <recommendedName>
        <fullName evidence="3">Transposase</fullName>
    </recommendedName>
</protein>
<dbReference type="KEGG" id="slu:KE3_1697"/>
<sequence>MVAPQKNINGFNHNIKQVLRQTNYGSFYAMTALLLRIFSIF</sequence>
<evidence type="ECO:0008006" key="3">
    <source>
        <dbReference type="Google" id="ProtNLM"/>
    </source>
</evidence>
<organism evidence="1 2">
    <name type="scientific">Streptococcus lutetiensis 033</name>
    <dbReference type="NCBI Taxonomy" id="1076934"/>
    <lineage>
        <taxon>Bacteria</taxon>
        <taxon>Bacillati</taxon>
        <taxon>Bacillota</taxon>
        <taxon>Bacilli</taxon>
        <taxon>Lactobacillales</taxon>
        <taxon>Streptococcaceae</taxon>
        <taxon>Streptococcus</taxon>
    </lineage>
</organism>
<dbReference type="AlphaFoldDB" id="A0AB33ANP3"/>
<accession>A0AB33ANP3</accession>
<gene>
    <name evidence="1" type="ORF">KE3_1697</name>
</gene>
<dbReference type="EMBL" id="CP003025">
    <property type="protein sequence ID" value="AGS06158.1"/>
    <property type="molecule type" value="Genomic_DNA"/>
</dbReference>
<proteinExistence type="predicted"/>